<keyword evidence="2" id="KW-1185">Reference proteome</keyword>
<protein>
    <submittedName>
        <fullName evidence="1">Uncharacterized protein</fullName>
    </submittedName>
</protein>
<organism evidence="1 2">
    <name type="scientific">Paracoccus alcaliphilus</name>
    <dbReference type="NCBI Taxonomy" id="34002"/>
    <lineage>
        <taxon>Bacteria</taxon>
        <taxon>Pseudomonadati</taxon>
        <taxon>Pseudomonadota</taxon>
        <taxon>Alphaproteobacteria</taxon>
        <taxon>Rhodobacterales</taxon>
        <taxon>Paracoccaceae</taxon>
        <taxon>Paracoccus</taxon>
    </lineage>
</organism>
<sequence length="27" mass="2760">MERDGKMGVQLDGSIGVGVSRLEVIGG</sequence>
<dbReference type="AlphaFoldDB" id="A0A1H8NDL5"/>
<accession>A0A1H8NDL5</accession>
<evidence type="ECO:0000313" key="2">
    <source>
        <dbReference type="Proteomes" id="UP000199054"/>
    </source>
</evidence>
<dbReference type="EMBL" id="FODE01000057">
    <property type="protein sequence ID" value="SEO27685.1"/>
    <property type="molecule type" value="Genomic_DNA"/>
</dbReference>
<name>A0A1H8NDL5_9RHOB</name>
<evidence type="ECO:0000313" key="1">
    <source>
        <dbReference type="EMBL" id="SEO27685.1"/>
    </source>
</evidence>
<gene>
    <name evidence="1" type="ORF">SAMN04489859_105719</name>
</gene>
<feature type="non-terminal residue" evidence="1">
    <location>
        <position position="27"/>
    </location>
</feature>
<dbReference type="Proteomes" id="UP000199054">
    <property type="component" value="Unassembled WGS sequence"/>
</dbReference>
<reference evidence="1 2" key="1">
    <citation type="submission" date="2016-10" db="EMBL/GenBank/DDBJ databases">
        <authorList>
            <person name="de Groot N.N."/>
        </authorList>
    </citation>
    <scope>NUCLEOTIDE SEQUENCE [LARGE SCALE GENOMIC DNA]</scope>
    <source>
        <strain evidence="1 2">DSM 8512</strain>
    </source>
</reference>
<proteinExistence type="predicted"/>